<proteinExistence type="predicted"/>
<sequence>MESRYVYNWFGLTWLVLVTMGVVADAEDPESHRSGLHHQTGKHLRLTTDVDDRPFIVELVTSFDAAVPLWEKFWNLPTGSLNDWVVDAYVMKDTERFRKEALLDYRVPDFPFGYSIGNDVWVKLQPSQYYTRHLLLHEGVHSLAFDQFGGAGPTWFMEGTADLLSTHRGIGSEISVGVIPDDRDDFAYWGRFKRMKQLRQASRIPALETVMKYEANLKGDVEAYGWSWALASMLHAYPEYRHVFLEAAHHGQDSMADFNRWCYTRLGNDWPVVQARWRNLAQDFDYGFDWTREQIQLSKQDRVWDGKPFETTVVADQGWQSIKVRLNTGMKIQLTASGEVTLDDDPKPWISHPQGVTIMYSSGRPLGQLIARIVPNRSDKNDYLPPLETIKVGNESTLIIEQPCWLLLRVNDGPGALADNQGSYRVSISRL</sequence>
<dbReference type="OrthoDB" id="247580at2"/>
<accession>A0A5C5WUE3</accession>
<organism evidence="1 2">
    <name type="scientific">Rubripirellula amarantea</name>
    <dbReference type="NCBI Taxonomy" id="2527999"/>
    <lineage>
        <taxon>Bacteria</taxon>
        <taxon>Pseudomonadati</taxon>
        <taxon>Planctomycetota</taxon>
        <taxon>Planctomycetia</taxon>
        <taxon>Pirellulales</taxon>
        <taxon>Pirellulaceae</taxon>
        <taxon>Rubripirellula</taxon>
    </lineage>
</organism>
<gene>
    <name evidence="1" type="ORF">Pla22_12330</name>
</gene>
<name>A0A5C5WUE3_9BACT</name>
<dbReference type="Gene3D" id="2.60.120.430">
    <property type="entry name" value="Galactose-binding lectin"/>
    <property type="match status" value="1"/>
</dbReference>
<keyword evidence="2" id="KW-1185">Reference proteome</keyword>
<evidence type="ECO:0008006" key="3">
    <source>
        <dbReference type="Google" id="ProtNLM"/>
    </source>
</evidence>
<dbReference type="AlphaFoldDB" id="A0A5C5WUE3"/>
<evidence type="ECO:0000313" key="2">
    <source>
        <dbReference type="Proteomes" id="UP000316598"/>
    </source>
</evidence>
<comment type="caution">
    <text evidence="1">The sequence shown here is derived from an EMBL/GenBank/DDBJ whole genome shotgun (WGS) entry which is preliminary data.</text>
</comment>
<dbReference type="RefSeq" id="WP_146513794.1">
    <property type="nucleotide sequence ID" value="NZ_SJPI01000001.1"/>
</dbReference>
<dbReference type="Proteomes" id="UP000316598">
    <property type="component" value="Unassembled WGS sequence"/>
</dbReference>
<reference evidence="1 2" key="1">
    <citation type="submission" date="2019-02" db="EMBL/GenBank/DDBJ databases">
        <title>Deep-cultivation of Planctomycetes and their phenomic and genomic characterization uncovers novel biology.</title>
        <authorList>
            <person name="Wiegand S."/>
            <person name="Jogler M."/>
            <person name="Boedeker C."/>
            <person name="Pinto D."/>
            <person name="Vollmers J."/>
            <person name="Rivas-Marin E."/>
            <person name="Kohn T."/>
            <person name="Peeters S.H."/>
            <person name="Heuer A."/>
            <person name="Rast P."/>
            <person name="Oberbeckmann S."/>
            <person name="Bunk B."/>
            <person name="Jeske O."/>
            <person name="Meyerdierks A."/>
            <person name="Storesund J.E."/>
            <person name="Kallscheuer N."/>
            <person name="Luecker S."/>
            <person name="Lage O.M."/>
            <person name="Pohl T."/>
            <person name="Merkel B.J."/>
            <person name="Hornburger P."/>
            <person name="Mueller R.-W."/>
            <person name="Bruemmer F."/>
            <person name="Labrenz M."/>
            <person name="Spormann A.M."/>
            <person name="Op Den Camp H."/>
            <person name="Overmann J."/>
            <person name="Amann R."/>
            <person name="Jetten M.S.M."/>
            <person name="Mascher T."/>
            <person name="Medema M.H."/>
            <person name="Devos D.P."/>
            <person name="Kaster A.-K."/>
            <person name="Ovreas L."/>
            <person name="Rohde M."/>
            <person name="Galperin M.Y."/>
            <person name="Jogler C."/>
        </authorList>
    </citation>
    <scope>NUCLEOTIDE SEQUENCE [LARGE SCALE GENOMIC DNA]</scope>
    <source>
        <strain evidence="1 2">Pla22</strain>
    </source>
</reference>
<protein>
    <recommendedName>
        <fullName evidence="3">DUF1570 domain-containing protein</fullName>
    </recommendedName>
</protein>
<evidence type="ECO:0000313" key="1">
    <source>
        <dbReference type="EMBL" id="TWT53603.1"/>
    </source>
</evidence>
<dbReference type="EMBL" id="SJPI01000001">
    <property type="protein sequence ID" value="TWT53603.1"/>
    <property type="molecule type" value="Genomic_DNA"/>
</dbReference>